<evidence type="ECO:0000313" key="5">
    <source>
        <dbReference type="EMBL" id="KRR12212.1"/>
    </source>
</evidence>
<evidence type="ECO:0000256" key="2">
    <source>
        <dbReference type="ARBA" id="ARBA00023172"/>
    </source>
</evidence>
<dbReference type="STRING" id="280332.CQ12_31695"/>
<keyword evidence="2" id="KW-0233">DNA recombination</keyword>
<name>A0A0R3LW02_9BRAD</name>
<dbReference type="Gene3D" id="1.10.443.10">
    <property type="entry name" value="Intergrase catalytic core"/>
    <property type="match status" value="1"/>
</dbReference>
<keyword evidence="6" id="KW-1185">Reference proteome</keyword>
<evidence type="ECO:0000256" key="1">
    <source>
        <dbReference type="ARBA" id="ARBA00022908"/>
    </source>
</evidence>
<proteinExistence type="predicted"/>
<protein>
    <submittedName>
        <fullName evidence="5">Integrase</fullName>
    </submittedName>
</protein>
<dbReference type="GO" id="GO:0006310">
    <property type="term" value="P:DNA recombination"/>
    <property type="evidence" value="ECO:0007669"/>
    <property type="project" value="UniProtKB-KW"/>
</dbReference>
<dbReference type="InterPro" id="IPR011010">
    <property type="entry name" value="DNA_brk_join_enz"/>
</dbReference>
<organism evidence="5 6">
    <name type="scientific">Bradyrhizobium jicamae</name>
    <dbReference type="NCBI Taxonomy" id="280332"/>
    <lineage>
        <taxon>Bacteria</taxon>
        <taxon>Pseudomonadati</taxon>
        <taxon>Pseudomonadota</taxon>
        <taxon>Alphaproteobacteria</taxon>
        <taxon>Hyphomicrobiales</taxon>
        <taxon>Nitrobacteraceae</taxon>
        <taxon>Bradyrhizobium</taxon>
    </lineage>
</organism>
<feature type="domain" description="Tyr recombinase" evidence="4">
    <location>
        <begin position="207"/>
        <end position="398"/>
    </location>
</feature>
<reference evidence="5 6" key="1">
    <citation type="submission" date="2014-03" db="EMBL/GenBank/DDBJ databases">
        <title>Bradyrhizobium valentinum sp. nov., isolated from effective nodules of Lupinus mariae-josephae, a lupine endemic of basic-lime soils in Eastern Spain.</title>
        <authorList>
            <person name="Duran D."/>
            <person name="Rey L."/>
            <person name="Navarro A."/>
            <person name="Busquets A."/>
            <person name="Imperial J."/>
            <person name="Ruiz-Argueso T."/>
        </authorList>
    </citation>
    <scope>NUCLEOTIDE SEQUENCE [LARGE SCALE GENOMIC DNA]</scope>
    <source>
        <strain evidence="5 6">PAC68</strain>
    </source>
</reference>
<dbReference type="InterPro" id="IPR013762">
    <property type="entry name" value="Integrase-like_cat_sf"/>
</dbReference>
<keyword evidence="1" id="KW-0229">DNA integration</keyword>
<accession>A0A0R3LW02</accession>
<sequence length="417" mass="45879">MARKVSFSALESRSARLRLKIRRRPYSGPSLARGISLMYRRNKTNGTWVLKASNGHGSYWTKGFALADDFEDADAKNVLTFYQAQDQAKKLARGGDGGTDGAPITVDSALKDYKRDLEARGANPYNAESPRVHLTPVLLAKPVALLAATELKKWRDSLIGKLAPATINRVCRCLCAALELARQHDERIANRQAWEVGLANLPDAQEVRNVILSDDKVREFVSTAYALDDRLGLLTDVLAITGARPSQAVRLRVEDLHDHPVRPKLMMPKSAKGGGRNRAKKKAERFSVPITVQLAARLKAAARGRASDAPLLLQSDGAPWGDNPGQSYHRHIDSVVTAIGLDPAEVTMYCLRHSSIVRMLLRNVPIRLVASLHNTSVAMIEKHYSRYITEHSIDNITRVGLLSEPTPAADNVVALAR</sequence>
<dbReference type="SUPFAM" id="SSF56349">
    <property type="entry name" value="DNA breaking-rejoining enzymes"/>
    <property type="match status" value="1"/>
</dbReference>
<dbReference type="InterPro" id="IPR050090">
    <property type="entry name" value="Tyrosine_recombinase_XerCD"/>
</dbReference>
<dbReference type="GO" id="GO:0003677">
    <property type="term" value="F:DNA binding"/>
    <property type="evidence" value="ECO:0007669"/>
    <property type="project" value="InterPro"/>
</dbReference>
<dbReference type="PANTHER" id="PTHR30349">
    <property type="entry name" value="PHAGE INTEGRASE-RELATED"/>
    <property type="match status" value="1"/>
</dbReference>
<dbReference type="PROSITE" id="PS51898">
    <property type="entry name" value="TYR_RECOMBINASE"/>
    <property type="match status" value="1"/>
</dbReference>
<dbReference type="RefSeq" id="WP_057834449.1">
    <property type="nucleotide sequence ID" value="NZ_LLXZ01000038.1"/>
</dbReference>
<comment type="caution">
    <text evidence="5">The sequence shown here is derived from an EMBL/GenBank/DDBJ whole genome shotgun (WGS) entry which is preliminary data.</text>
</comment>
<evidence type="ECO:0000259" key="4">
    <source>
        <dbReference type="PROSITE" id="PS51898"/>
    </source>
</evidence>
<dbReference type="PANTHER" id="PTHR30349:SF88">
    <property type="entry name" value="BLL1584 PROTEIN"/>
    <property type="match status" value="1"/>
</dbReference>
<dbReference type="AlphaFoldDB" id="A0A0R3LW02"/>
<dbReference type="OrthoDB" id="7465727at2"/>
<dbReference type="Proteomes" id="UP000050863">
    <property type="component" value="Unassembled WGS sequence"/>
</dbReference>
<dbReference type="InterPro" id="IPR002104">
    <property type="entry name" value="Integrase_catalytic"/>
</dbReference>
<evidence type="ECO:0000313" key="6">
    <source>
        <dbReference type="Proteomes" id="UP000050863"/>
    </source>
</evidence>
<dbReference type="EMBL" id="LLXZ01000038">
    <property type="protein sequence ID" value="KRR12212.1"/>
    <property type="molecule type" value="Genomic_DNA"/>
</dbReference>
<evidence type="ECO:0000256" key="3">
    <source>
        <dbReference type="SAM" id="MobiDB-lite"/>
    </source>
</evidence>
<feature type="region of interest" description="Disordered" evidence="3">
    <location>
        <begin position="263"/>
        <end position="282"/>
    </location>
</feature>
<gene>
    <name evidence="5" type="ORF">CQ12_31695</name>
</gene>
<dbReference type="GO" id="GO:0015074">
    <property type="term" value="P:DNA integration"/>
    <property type="evidence" value="ECO:0007669"/>
    <property type="project" value="UniProtKB-KW"/>
</dbReference>